<dbReference type="EMBL" id="UYYG01000266">
    <property type="protein sequence ID" value="VDN54090.1"/>
    <property type="molecule type" value="Genomic_DNA"/>
</dbReference>
<reference evidence="2 4" key="2">
    <citation type="submission" date="2018-11" db="EMBL/GenBank/DDBJ databases">
        <authorList>
            <consortium name="Pathogen Informatics"/>
        </authorList>
    </citation>
    <scope>NUCLEOTIDE SEQUENCE [LARGE SCALE GENOMIC DNA]</scope>
</reference>
<protein>
    <submittedName>
        <fullName evidence="5">ZP domain-containing protein</fullName>
    </submittedName>
</protein>
<feature type="domain" description="TIL-like" evidence="1">
    <location>
        <begin position="171"/>
        <end position="219"/>
    </location>
</feature>
<evidence type="ECO:0000313" key="5">
    <source>
        <dbReference type="WBParaSite" id="DME_0001064201-mRNA-1"/>
    </source>
</evidence>
<dbReference type="AlphaFoldDB" id="A0A0N4URG2"/>
<sequence>MFFGFLLLLPIVNGQDNGIEFVLDVGCKLNCGSNMTFITAEHYKFRPNLSTNLLANKICMQQCMHISLQAMKITETRATKLTTTISLPNTARILPSTLGRDYFGKSETIVDVHCKLTGAKCGPNMKLITVKQRYQFRLKFPKNLSFDKSKCAHLRFCTLNEKIKDYTCKLTGKKCGENMKFITVNRIEPIQFSIAFVLFKFCIQQCKCARKEYIEKDGKFGKLVDYRFVPLDEYDIPFQINRVAYSYGEEVFDFSCQLAGSKCGLNMMFVNIDPYKSRFAYPQFSSSVFCVVQCECIKPFEEKDGRCI</sequence>
<dbReference type="Proteomes" id="UP000038040">
    <property type="component" value="Unplaced"/>
</dbReference>
<dbReference type="InterPro" id="IPR054450">
    <property type="entry name" value="TIL-like_dom"/>
</dbReference>
<keyword evidence="4" id="KW-1185">Reference proteome</keyword>
<evidence type="ECO:0000313" key="4">
    <source>
        <dbReference type="Proteomes" id="UP000274756"/>
    </source>
</evidence>
<accession>A0A0N4URG2</accession>
<evidence type="ECO:0000259" key="1">
    <source>
        <dbReference type="Pfam" id="PF22897"/>
    </source>
</evidence>
<name>A0A0N4URG2_DRAME</name>
<feature type="domain" description="TIL-like" evidence="1">
    <location>
        <begin position="260"/>
        <end position="308"/>
    </location>
</feature>
<dbReference type="Pfam" id="PF22897">
    <property type="entry name" value="TIL_2"/>
    <property type="match status" value="2"/>
</dbReference>
<gene>
    <name evidence="2" type="ORF">DME_LOCUS4063</name>
</gene>
<dbReference type="WBParaSite" id="DME_0001064201-mRNA-1">
    <property type="protein sequence ID" value="DME_0001064201-mRNA-1"/>
    <property type="gene ID" value="DME_0001064201"/>
</dbReference>
<dbReference type="Proteomes" id="UP000274756">
    <property type="component" value="Unassembled WGS sequence"/>
</dbReference>
<reference evidence="5" key="1">
    <citation type="submission" date="2017-02" db="UniProtKB">
        <authorList>
            <consortium name="WormBaseParasite"/>
        </authorList>
    </citation>
    <scope>IDENTIFICATION</scope>
</reference>
<proteinExistence type="predicted"/>
<organism evidence="3 5">
    <name type="scientific">Dracunculus medinensis</name>
    <name type="common">Guinea worm</name>
    <dbReference type="NCBI Taxonomy" id="318479"/>
    <lineage>
        <taxon>Eukaryota</taxon>
        <taxon>Metazoa</taxon>
        <taxon>Ecdysozoa</taxon>
        <taxon>Nematoda</taxon>
        <taxon>Chromadorea</taxon>
        <taxon>Rhabditida</taxon>
        <taxon>Spirurina</taxon>
        <taxon>Dracunculoidea</taxon>
        <taxon>Dracunculidae</taxon>
        <taxon>Dracunculus</taxon>
    </lineage>
</organism>
<evidence type="ECO:0000313" key="2">
    <source>
        <dbReference type="EMBL" id="VDN54090.1"/>
    </source>
</evidence>
<evidence type="ECO:0000313" key="3">
    <source>
        <dbReference type="Proteomes" id="UP000038040"/>
    </source>
</evidence>